<dbReference type="PATRIC" id="fig|159743.3.peg.3071"/>
<gene>
    <name evidence="1" type="ORF">QD47_13820</name>
</gene>
<comment type="caution">
    <text evidence="1">The sequence shown here is derived from an EMBL/GenBank/DDBJ whole genome shotgun (WGS) entry which is preliminary data.</text>
</comment>
<sequence length="93" mass="10584">MIITPILIQMAGVGCTFVCILPNLVPDTMICTIKAPRLGDKPTYGACFHTKYPDSSNLCIGMLRKRKCSLTEKFIQWKKDKNCEIRLLMKDFI</sequence>
<name>A0A0D7X271_9BACL</name>
<proteinExistence type="predicted"/>
<keyword evidence="2" id="KW-1185">Reference proteome</keyword>
<protein>
    <submittedName>
        <fullName evidence="1">Uncharacterized protein</fullName>
    </submittedName>
</protein>
<evidence type="ECO:0000313" key="2">
    <source>
        <dbReference type="Proteomes" id="UP000032534"/>
    </source>
</evidence>
<evidence type="ECO:0000313" key="1">
    <source>
        <dbReference type="EMBL" id="KJD45068.1"/>
    </source>
</evidence>
<dbReference type="Proteomes" id="UP000032534">
    <property type="component" value="Unassembled WGS sequence"/>
</dbReference>
<dbReference type="EMBL" id="JTHP01000025">
    <property type="protein sequence ID" value="KJD45068.1"/>
    <property type="molecule type" value="Genomic_DNA"/>
</dbReference>
<dbReference type="AlphaFoldDB" id="A0A0D7X271"/>
<accession>A0A0D7X271</accession>
<organism evidence="1 2">
    <name type="scientific">Paenibacillus terrae</name>
    <dbReference type="NCBI Taxonomy" id="159743"/>
    <lineage>
        <taxon>Bacteria</taxon>
        <taxon>Bacillati</taxon>
        <taxon>Bacillota</taxon>
        <taxon>Bacilli</taxon>
        <taxon>Bacillales</taxon>
        <taxon>Paenibacillaceae</taxon>
        <taxon>Paenibacillus</taxon>
    </lineage>
</organism>
<reference evidence="1 2" key="1">
    <citation type="submission" date="2014-11" db="EMBL/GenBank/DDBJ databases">
        <title>Draft Genome Sequences of Paenibacillus polymyxa NRRL B-30509 and Paenibacillus terrae NRRL B-30644, Strains from a Poultry Environment that Produce Tridecaptin A and Paenicidins.</title>
        <authorList>
            <person name="van Belkum M.J."/>
            <person name="Lohans C.T."/>
            <person name="Vederas J.C."/>
        </authorList>
    </citation>
    <scope>NUCLEOTIDE SEQUENCE [LARGE SCALE GENOMIC DNA]</scope>
    <source>
        <strain evidence="1 2">NRRL B-30644</strain>
    </source>
</reference>